<accession>A0A1Y3XWR3</accession>
<dbReference type="EC" id="2.6.1.-" evidence="1"/>
<organism evidence="3 4">
    <name type="scientific">[Collinsella] massiliensis</name>
    <dbReference type="NCBI Taxonomy" id="1232426"/>
    <lineage>
        <taxon>Bacteria</taxon>
        <taxon>Bacillati</taxon>
        <taxon>Actinomycetota</taxon>
        <taxon>Coriobacteriia</taxon>
        <taxon>Coriobacteriales</taxon>
        <taxon>Coriobacteriaceae</taxon>
        <taxon>Enorma</taxon>
    </lineage>
</organism>
<dbReference type="InterPro" id="IPR015424">
    <property type="entry name" value="PyrdxlP-dep_Trfase"/>
</dbReference>
<dbReference type="NCBIfam" id="NF005593">
    <property type="entry name" value="PRK07324.1"/>
    <property type="match status" value="1"/>
</dbReference>
<dbReference type="EMBL" id="NFIE01000009">
    <property type="protein sequence ID" value="OUN88738.1"/>
    <property type="molecule type" value="Genomic_DNA"/>
</dbReference>
<keyword evidence="4" id="KW-1185">Reference proteome</keyword>
<gene>
    <name evidence="3" type="ORF">B5G02_04965</name>
</gene>
<dbReference type="InterPro" id="IPR015421">
    <property type="entry name" value="PyrdxlP-dep_Trfase_major"/>
</dbReference>
<dbReference type="InterPro" id="IPR004838">
    <property type="entry name" value="NHTrfase_class1_PyrdxlP-BS"/>
</dbReference>
<protein>
    <recommendedName>
        <fullName evidence="1">Aminotransferase</fullName>
        <ecNumber evidence="1">2.6.1.-</ecNumber>
    </recommendedName>
</protein>
<evidence type="ECO:0000313" key="4">
    <source>
        <dbReference type="Proteomes" id="UP000195781"/>
    </source>
</evidence>
<evidence type="ECO:0000256" key="1">
    <source>
        <dbReference type="RuleBase" id="RU000481"/>
    </source>
</evidence>
<dbReference type="PROSITE" id="PS00105">
    <property type="entry name" value="AA_TRANSFER_CLASS_1"/>
    <property type="match status" value="1"/>
</dbReference>
<keyword evidence="1 3" id="KW-0032">Aminotransferase</keyword>
<comment type="cofactor">
    <cofactor evidence="1">
        <name>pyridoxal 5'-phosphate</name>
        <dbReference type="ChEBI" id="CHEBI:597326"/>
    </cofactor>
</comment>
<reference evidence="4" key="1">
    <citation type="submission" date="2017-04" db="EMBL/GenBank/DDBJ databases">
        <title>Function of individual gut microbiota members based on whole genome sequencing of pure cultures obtained from chicken caecum.</title>
        <authorList>
            <person name="Medvecky M."/>
            <person name="Cejkova D."/>
            <person name="Polansky O."/>
            <person name="Karasova D."/>
            <person name="Kubasova T."/>
            <person name="Cizek A."/>
            <person name="Rychlik I."/>
        </authorList>
    </citation>
    <scope>NUCLEOTIDE SEQUENCE [LARGE SCALE GENOMIC DNA]</scope>
    <source>
        <strain evidence="4">An5</strain>
    </source>
</reference>
<dbReference type="PANTHER" id="PTHR43510">
    <property type="entry name" value="AMINOTRANSFERASE FUNCTION, HYPOTHETICAL (EUROFUNG)"/>
    <property type="match status" value="1"/>
</dbReference>
<sequence>MNIATIGVEDWLNVHEKSATVDIAQSTIASLTMDEILKLDGTDGQGFYEQLGREKMNYGWIEGSPEFKQEVAALYQNVDPENILQTNGATGANLLALMTLVEPGDHMIAEYPTYQPLYEIPRTLGAEVEYWHIQEELGWQPDIAELERLMRPNTKLICINNASNPLGTVLPRETLEQIVEIARSVGAYVLSDEVYLPLEDTDRFVSMADLYDRAVVTNSISKTYSVPAARIGWTVSNAEVADRIRTYRDYTLICGGIFNDALAVHVLKNRERILERNRAIVFGNRAIAQAWIDAEPRVRWVPPKGVSTSYIQLDIPMDDEEFCLKLLSERGVLLVPGSRFELPCGARLGYCAQEETLREGLRLLSEALREFD</sequence>
<dbReference type="SUPFAM" id="SSF53383">
    <property type="entry name" value="PLP-dependent transferases"/>
    <property type="match status" value="1"/>
</dbReference>
<dbReference type="PANTHER" id="PTHR43510:SF1">
    <property type="entry name" value="AMINOTRANSFERASE FUNCTION, HYPOTHETICAL (EUROFUNG)"/>
    <property type="match status" value="1"/>
</dbReference>
<evidence type="ECO:0000259" key="2">
    <source>
        <dbReference type="Pfam" id="PF00155"/>
    </source>
</evidence>
<dbReference type="GO" id="GO:0008483">
    <property type="term" value="F:transaminase activity"/>
    <property type="evidence" value="ECO:0007669"/>
    <property type="project" value="UniProtKB-KW"/>
</dbReference>
<comment type="caution">
    <text evidence="3">The sequence shown here is derived from an EMBL/GenBank/DDBJ whole genome shotgun (WGS) entry which is preliminary data.</text>
</comment>
<proteinExistence type="inferred from homology"/>
<feature type="domain" description="Aminotransferase class I/classII large" evidence="2">
    <location>
        <begin position="51"/>
        <end position="361"/>
    </location>
</feature>
<dbReference type="Gene3D" id="3.40.640.10">
    <property type="entry name" value="Type I PLP-dependent aspartate aminotransferase-like (Major domain)"/>
    <property type="match status" value="1"/>
</dbReference>
<dbReference type="InterPro" id="IPR015422">
    <property type="entry name" value="PyrdxlP-dep_Trfase_small"/>
</dbReference>
<dbReference type="Pfam" id="PF00155">
    <property type="entry name" value="Aminotran_1_2"/>
    <property type="match status" value="1"/>
</dbReference>
<dbReference type="InterPro" id="IPR004839">
    <property type="entry name" value="Aminotransferase_I/II_large"/>
</dbReference>
<keyword evidence="1 3" id="KW-0808">Transferase</keyword>
<dbReference type="GO" id="GO:0030170">
    <property type="term" value="F:pyridoxal phosphate binding"/>
    <property type="evidence" value="ECO:0007669"/>
    <property type="project" value="InterPro"/>
</dbReference>
<name>A0A1Y3XWR3_9ACTN</name>
<comment type="similarity">
    <text evidence="1">Belongs to the class-I pyridoxal-phosphate-dependent aminotransferase family.</text>
</comment>
<dbReference type="CDD" id="cd00609">
    <property type="entry name" value="AAT_like"/>
    <property type="match status" value="1"/>
</dbReference>
<dbReference type="AlphaFoldDB" id="A0A1Y3XWR3"/>
<dbReference type="OrthoDB" id="9763453at2"/>
<dbReference type="RefSeq" id="WP_094335401.1">
    <property type="nucleotide sequence ID" value="NZ_NFIE01000009.1"/>
</dbReference>
<dbReference type="Gene3D" id="3.90.1150.10">
    <property type="entry name" value="Aspartate Aminotransferase, domain 1"/>
    <property type="match status" value="1"/>
</dbReference>
<evidence type="ECO:0000313" key="3">
    <source>
        <dbReference type="EMBL" id="OUN88738.1"/>
    </source>
</evidence>
<dbReference type="Proteomes" id="UP000195781">
    <property type="component" value="Unassembled WGS sequence"/>
</dbReference>